<accession>G5BQ31</accession>
<dbReference type="Proteomes" id="UP000006813">
    <property type="component" value="Unassembled WGS sequence"/>
</dbReference>
<keyword evidence="1" id="KW-0812">Transmembrane</keyword>
<gene>
    <name evidence="2" type="ORF">GW7_17366</name>
</gene>
<evidence type="ECO:0000313" key="2">
    <source>
        <dbReference type="EMBL" id="EHB11392.1"/>
    </source>
</evidence>
<dbReference type="Gene3D" id="1.20.1070.10">
    <property type="entry name" value="Rhodopsin 7-helix transmembrane proteins"/>
    <property type="match status" value="1"/>
</dbReference>
<keyword evidence="1" id="KW-0472">Membrane</keyword>
<dbReference type="STRING" id="10181.G5BQ31"/>
<proteinExistence type="predicted"/>
<keyword evidence="1" id="KW-1133">Transmembrane helix</keyword>
<evidence type="ECO:0000313" key="3">
    <source>
        <dbReference type="Proteomes" id="UP000006813"/>
    </source>
</evidence>
<evidence type="ECO:0000256" key="1">
    <source>
        <dbReference type="SAM" id="Phobius"/>
    </source>
</evidence>
<dbReference type="PANTHER" id="PTHR26453">
    <property type="entry name" value="OLFACTORY RECEPTOR"/>
    <property type="match status" value="1"/>
</dbReference>
<sequence>MDNISATSEGYFILLGFSRWPQLEVILFLVILIFYSMTRKGNPFIIILSHLDARLHTPIYSFLSNFSFLDLCYTTELHLSVAGQLLGSREDHFFCWLHDSTLLCPRPGNTEGVLLVPMSYVCLAVVCRPLHYTVLMTLICTACWLWTLGQVSLLTQRFSPPLPSVHPFVNIAKWIAFSVKFQPS</sequence>
<feature type="transmembrane region" description="Helical" evidence="1">
    <location>
        <begin position="20"/>
        <end position="38"/>
    </location>
</feature>
<keyword evidence="2" id="KW-0675">Receptor</keyword>
<name>G5BQ31_HETGA</name>
<dbReference type="AlphaFoldDB" id="G5BQ31"/>
<organism evidence="2 3">
    <name type="scientific">Heterocephalus glaber</name>
    <name type="common">Naked mole rat</name>
    <dbReference type="NCBI Taxonomy" id="10181"/>
    <lineage>
        <taxon>Eukaryota</taxon>
        <taxon>Metazoa</taxon>
        <taxon>Chordata</taxon>
        <taxon>Craniata</taxon>
        <taxon>Vertebrata</taxon>
        <taxon>Euteleostomi</taxon>
        <taxon>Mammalia</taxon>
        <taxon>Eutheria</taxon>
        <taxon>Euarchontoglires</taxon>
        <taxon>Glires</taxon>
        <taxon>Rodentia</taxon>
        <taxon>Hystricomorpha</taxon>
        <taxon>Bathyergidae</taxon>
        <taxon>Heterocephalus</taxon>
    </lineage>
</organism>
<protein>
    <submittedName>
        <fullName evidence="2">Olfactory receptor 2J2</fullName>
    </submittedName>
</protein>
<dbReference type="SUPFAM" id="SSF81321">
    <property type="entry name" value="Family A G protein-coupled receptor-like"/>
    <property type="match status" value="1"/>
</dbReference>
<reference evidence="2 3" key="1">
    <citation type="journal article" date="2011" name="Nature">
        <title>Genome sequencing reveals insights into physiology and longevity of the naked mole rat.</title>
        <authorList>
            <person name="Kim E.B."/>
            <person name="Fang X."/>
            <person name="Fushan A.A."/>
            <person name="Huang Z."/>
            <person name="Lobanov A.V."/>
            <person name="Han L."/>
            <person name="Marino S.M."/>
            <person name="Sun X."/>
            <person name="Turanov A.A."/>
            <person name="Yang P."/>
            <person name="Yim S.H."/>
            <person name="Zhao X."/>
            <person name="Kasaikina M.V."/>
            <person name="Stoletzki N."/>
            <person name="Peng C."/>
            <person name="Polak P."/>
            <person name="Xiong Z."/>
            <person name="Kiezun A."/>
            <person name="Zhu Y."/>
            <person name="Chen Y."/>
            <person name="Kryukov G.V."/>
            <person name="Zhang Q."/>
            <person name="Peshkin L."/>
            <person name="Yang L."/>
            <person name="Bronson R.T."/>
            <person name="Buffenstein R."/>
            <person name="Wang B."/>
            <person name="Han C."/>
            <person name="Li Q."/>
            <person name="Chen L."/>
            <person name="Zhao W."/>
            <person name="Sunyaev S.R."/>
            <person name="Park T.J."/>
            <person name="Zhang G."/>
            <person name="Wang J."/>
            <person name="Gladyshev V.N."/>
        </authorList>
    </citation>
    <scope>NUCLEOTIDE SEQUENCE [LARGE SCALE GENOMIC DNA]</scope>
</reference>
<dbReference type="InParanoid" id="G5BQ31"/>
<dbReference type="EMBL" id="JH171311">
    <property type="protein sequence ID" value="EHB11392.1"/>
    <property type="molecule type" value="Genomic_DNA"/>
</dbReference>